<dbReference type="Proteomes" id="UP000008068">
    <property type="component" value="Unassembled WGS sequence"/>
</dbReference>
<dbReference type="OMA" id="CGMELNG"/>
<feature type="signal peptide" evidence="2">
    <location>
        <begin position="1"/>
        <end position="23"/>
    </location>
</feature>
<accession>G0NCL0</accession>
<dbReference type="EMBL" id="GL379863">
    <property type="protein sequence ID" value="EGT57634.1"/>
    <property type="molecule type" value="Genomic_DNA"/>
</dbReference>
<evidence type="ECO:0000256" key="2">
    <source>
        <dbReference type="SAM" id="SignalP"/>
    </source>
</evidence>
<dbReference type="AlphaFoldDB" id="G0NCL0"/>
<protein>
    <submittedName>
        <fullName evidence="3">Uncharacterized protein</fullName>
    </submittedName>
</protein>
<keyword evidence="1" id="KW-0472">Membrane</keyword>
<dbReference type="HOGENOM" id="CLU_460963_0_0_1"/>
<name>G0NCL0_CAEBE</name>
<feature type="transmembrane region" description="Helical" evidence="1">
    <location>
        <begin position="582"/>
        <end position="603"/>
    </location>
</feature>
<evidence type="ECO:0000313" key="3">
    <source>
        <dbReference type="EMBL" id="EGT57634.1"/>
    </source>
</evidence>
<feature type="chain" id="PRO_5003404912" evidence="2">
    <location>
        <begin position="24"/>
        <end position="632"/>
    </location>
</feature>
<reference evidence="4" key="1">
    <citation type="submission" date="2011-07" db="EMBL/GenBank/DDBJ databases">
        <authorList>
            <consortium name="Caenorhabditis brenneri Sequencing and Analysis Consortium"/>
            <person name="Wilson R.K."/>
        </authorList>
    </citation>
    <scope>NUCLEOTIDE SEQUENCE [LARGE SCALE GENOMIC DNA]</scope>
    <source>
        <strain evidence="4">PB2801</strain>
    </source>
</reference>
<dbReference type="FunCoup" id="G0NCL0">
    <property type="interactions" value="113"/>
</dbReference>
<dbReference type="InParanoid" id="G0NCL0"/>
<dbReference type="eggNOG" id="ENOG502S95M">
    <property type="taxonomic scope" value="Eukaryota"/>
</dbReference>
<sequence>MFLKEVLLLKIFLLLALIPGGCSEKKEPFEEHYHQSLRSRQRLHSLYTSIPLSSTIDEKFLEFVVHLNVSMFPDKIFEYDTLGFMNGPRQTIYHKLPYLIANPAFRTPHVSKEWCESREFFKLGFRVYQTTHELGLPTQIKCAACHPLIEGLNNLYYLFPERDFTQELIKLPIDSRKLQNHVDYCEKSDCEQNPRVADFLEYLVENDLYFGKVTRWSGEHTTTAAGREIMDTPDGELAIHSRQPMGFTTMCGMELNGKVVSSNVFVNSDVVVPDRKENDTVFTYGDYETITITTSVTDEKLYLELFVSWDPWGCCSACCCPAIICGHDHQTSSNCDSLFSSRSRVGHLSIRKFDEGIDPNKPLPQFLIELRKLLTIPPYTHKGIPLYSTLLMSSTHLKQVVEKVKTEMVPKLLKANKADGYRFSSGMFIESESCKSHVQKTDCFEWARCHGIPLDEESMDSSETVSDSCHQVHFVDVLVGTDNKKVVVGEHENLRIRIDSEVHDMKTINAKWRVNLRKPRKYDPSRPCLVQGIVQRGNEILILNFATWNLKIDLILDNERKIRITFVNARAHETQQVMQYTIFYWALAIVFFFLLLIAGIVFMHREKSKRLERAIKSVTATARDEETTIIHK</sequence>
<keyword evidence="1" id="KW-0812">Transmembrane</keyword>
<evidence type="ECO:0000256" key="1">
    <source>
        <dbReference type="SAM" id="Phobius"/>
    </source>
</evidence>
<proteinExistence type="predicted"/>
<gene>
    <name evidence="3" type="ORF">CAEBREN_22698</name>
</gene>
<keyword evidence="1" id="KW-1133">Transmembrane helix</keyword>
<keyword evidence="4" id="KW-1185">Reference proteome</keyword>
<evidence type="ECO:0000313" key="4">
    <source>
        <dbReference type="Proteomes" id="UP000008068"/>
    </source>
</evidence>
<dbReference type="OrthoDB" id="5856587at2759"/>
<keyword evidence="2" id="KW-0732">Signal</keyword>
<organism evidence="4">
    <name type="scientific">Caenorhabditis brenneri</name>
    <name type="common">Nematode worm</name>
    <dbReference type="NCBI Taxonomy" id="135651"/>
    <lineage>
        <taxon>Eukaryota</taxon>
        <taxon>Metazoa</taxon>
        <taxon>Ecdysozoa</taxon>
        <taxon>Nematoda</taxon>
        <taxon>Chromadorea</taxon>
        <taxon>Rhabditida</taxon>
        <taxon>Rhabditina</taxon>
        <taxon>Rhabditomorpha</taxon>
        <taxon>Rhabditoidea</taxon>
        <taxon>Rhabditidae</taxon>
        <taxon>Peloderinae</taxon>
        <taxon>Caenorhabditis</taxon>
    </lineage>
</organism>